<name>A0A6J4U520_9BACT</name>
<reference evidence="2" key="1">
    <citation type="submission" date="2020-02" db="EMBL/GenBank/DDBJ databases">
        <authorList>
            <person name="Meier V. D."/>
        </authorList>
    </citation>
    <scope>NUCLEOTIDE SEQUENCE</scope>
    <source>
        <strain evidence="2">AVDCRST_MAG87</strain>
    </source>
</reference>
<dbReference type="AlphaFoldDB" id="A0A6J4U520"/>
<evidence type="ECO:0000313" key="2">
    <source>
        <dbReference type="EMBL" id="CAA9540968.1"/>
    </source>
</evidence>
<dbReference type="EMBL" id="CADCWJ010000027">
    <property type="protein sequence ID" value="CAA9540968.1"/>
    <property type="molecule type" value="Genomic_DNA"/>
</dbReference>
<feature type="non-terminal residue" evidence="2">
    <location>
        <position position="67"/>
    </location>
</feature>
<proteinExistence type="predicted"/>
<organism evidence="2">
    <name type="scientific">uncultured Thermomicrobiales bacterium</name>
    <dbReference type="NCBI Taxonomy" id="1645740"/>
    <lineage>
        <taxon>Bacteria</taxon>
        <taxon>Pseudomonadati</taxon>
        <taxon>Thermomicrobiota</taxon>
        <taxon>Thermomicrobia</taxon>
        <taxon>Thermomicrobiales</taxon>
        <taxon>environmental samples</taxon>
    </lineage>
</organism>
<accession>A0A6J4U520</accession>
<gene>
    <name evidence="2" type="ORF">AVDCRST_MAG87-87</name>
</gene>
<feature type="region of interest" description="Disordered" evidence="1">
    <location>
        <begin position="48"/>
        <end position="67"/>
    </location>
</feature>
<evidence type="ECO:0000256" key="1">
    <source>
        <dbReference type="SAM" id="MobiDB-lite"/>
    </source>
</evidence>
<sequence length="67" mass="7414">WQRTVGPSLNRHRCRLPGRLRPGTAIPVTRRIEDGTRTVPRSVKQTTPRMRLHPGCSTVQGGNAGTD</sequence>
<feature type="non-terminal residue" evidence="2">
    <location>
        <position position="1"/>
    </location>
</feature>
<feature type="region of interest" description="Disordered" evidence="1">
    <location>
        <begin position="1"/>
        <end position="22"/>
    </location>
</feature>
<protein>
    <submittedName>
        <fullName evidence="2">Uncharacterized protein</fullName>
    </submittedName>
</protein>